<dbReference type="HAMAP" id="MF_01020">
    <property type="entry name" value="HisE"/>
    <property type="match status" value="1"/>
</dbReference>
<evidence type="ECO:0000256" key="2">
    <source>
        <dbReference type="ARBA" id="ARBA00004496"/>
    </source>
</evidence>
<comment type="caution">
    <text evidence="11">The sequence shown here is derived from an EMBL/GenBank/DDBJ whole genome shotgun (WGS) entry which is preliminary data.</text>
</comment>
<gene>
    <name evidence="10" type="primary">hisE</name>
    <name evidence="11" type="ORF">EII21_06870</name>
</gene>
<keyword evidence="12" id="KW-1185">Reference proteome</keyword>
<evidence type="ECO:0000256" key="10">
    <source>
        <dbReference type="HAMAP-Rule" id="MF_01020"/>
    </source>
</evidence>
<keyword evidence="4 10" id="KW-0963">Cytoplasm</keyword>
<evidence type="ECO:0000313" key="12">
    <source>
        <dbReference type="Proteomes" id="UP000269923"/>
    </source>
</evidence>
<dbReference type="EC" id="3.6.1.31" evidence="10"/>
<dbReference type="CDD" id="cd11534">
    <property type="entry name" value="NTP-PPase_HisIE_like"/>
    <property type="match status" value="1"/>
</dbReference>
<evidence type="ECO:0000256" key="3">
    <source>
        <dbReference type="ARBA" id="ARBA00005204"/>
    </source>
</evidence>
<dbReference type="GO" id="GO:0000105">
    <property type="term" value="P:L-histidine biosynthetic process"/>
    <property type="evidence" value="ECO:0007669"/>
    <property type="project" value="UniProtKB-UniRule"/>
</dbReference>
<dbReference type="NCBIfam" id="NF001611">
    <property type="entry name" value="PRK00400.1-3"/>
    <property type="match status" value="1"/>
</dbReference>
<dbReference type="SUPFAM" id="SSF101386">
    <property type="entry name" value="all-alpha NTP pyrophosphatases"/>
    <property type="match status" value="1"/>
</dbReference>
<evidence type="ECO:0000256" key="8">
    <source>
        <dbReference type="ARBA" id="ARBA00022840"/>
    </source>
</evidence>
<dbReference type="PANTHER" id="PTHR42945">
    <property type="entry name" value="HISTIDINE BIOSYNTHESIS BIFUNCTIONAL PROTEIN"/>
    <property type="match status" value="1"/>
</dbReference>
<comment type="subcellular location">
    <subcellularLocation>
        <location evidence="2 10">Cytoplasm</location>
    </subcellularLocation>
</comment>
<dbReference type="Pfam" id="PF01503">
    <property type="entry name" value="PRA-PH"/>
    <property type="match status" value="1"/>
</dbReference>
<evidence type="ECO:0000256" key="6">
    <source>
        <dbReference type="ARBA" id="ARBA00022741"/>
    </source>
</evidence>
<reference evidence="11 12" key="1">
    <citation type="submission" date="2018-11" db="EMBL/GenBank/DDBJ databases">
        <title>Genomes From Bacteria Associated with the Canine Oral Cavity: a Test Case for Automated Genome-Based Taxonomic Assignment.</title>
        <authorList>
            <person name="Coil D.A."/>
            <person name="Jospin G."/>
            <person name="Darling A.E."/>
            <person name="Wallis C."/>
            <person name="Davis I.J."/>
            <person name="Harris S."/>
            <person name="Eisen J.A."/>
            <person name="Holcombe L.J."/>
            <person name="O'Flynn C."/>
        </authorList>
    </citation>
    <scope>NUCLEOTIDE SEQUENCE [LARGE SCALE GENOMIC DNA]</scope>
    <source>
        <strain evidence="11 12">COT-280</strain>
    </source>
</reference>
<evidence type="ECO:0000256" key="7">
    <source>
        <dbReference type="ARBA" id="ARBA00022801"/>
    </source>
</evidence>
<dbReference type="GO" id="GO:0005737">
    <property type="term" value="C:cytoplasm"/>
    <property type="evidence" value="ECO:0007669"/>
    <property type="project" value="UniProtKB-SubCell"/>
</dbReference>
<comment type="catalytic activity">
    <reaction evidence="1 10">
        <text>1-(5-phospho-beta-D-ribosyl)-ATP + H2O = 1-(5-phospho-beta-D-ribosyl)-5'-AMP + diphosphate + H(+)</text>
        <dbReference type="Rhea" id="RHEA:22828"/>
        <dbReference type="ChEBI" id="CHEBI:15377"/>
        <dbReference type="ChEBI" id="CHEBI:15378"/>
        <dbReference type="ChEBI" id="CHEBI:33019"/>
        <dbReference type="ChEBI" id="CHEBI:59457"/>
        <dbReference type="ChEBI" id="CHEBI:73183"/>
        <dbReference type="EC" id="3.6.1.31"/>
    </reaction>
</comment>
<evidence type="ECO:0000313" key="11">
    <source>
        <dbReference type="EMBL" id="RRD89934.1"/>
    </source>
</evidence>
<dbReference type="PANTHER" id="PTHR42945:SF9">
    <property type="entry name" value="HISTIDINE BIOSYNTHESIS BIFUNCTIONAL PROTEIN HISIE"/>
    <property type="match status" value="1"/>
</dbReference>
<organism evidence="11 12">
    <name type="scientific">Conchiformibius steedae</name>
    <dbReference type="NCBI Taxonomy" id="153493"/>
    <lineage>
        <taxon>Bacteria</taxon>
        <taxon>Pseudomonadati</taxon>
        <taxon>Pseudomonadota</taxon>
        <taxon>Betaproteobacteria</taxon>
        <taxon>Neisseriales</taxon>
        <taxon>Neisseriaceae</taxon>
        <taxon>Conchiformibius</taxon>
    </lineage>
</organism>
<comment type="similarity">
    <text evidence="10">Belongs to the PRA-PH family.</text>
</comment>
<proteinExistence type="inferred from homology"/>
<dbReference type="EMBL" id="RQYC01000009">
    <property type="protein sequence ID" value="RRD89934.1"/>
    <property type="molecule type" value="Genomic_DNA"/>
</dbReference>
<dbReference type="RefSeq" id="WP_027022550.1">
    <property type="nucleotide sequence ID" value="NZ_CAMIGD010000025.1"/>
</dbReference>
<dbReference type="Proteomes" id="UP000269923">
    <property type="component" value="Unassembled WGS sequence"/>
</dbReference>
<evidence type="ECO:0000256" key="4">
    <source>
        <dbReference type="ARBA" id="ARBA00022490"/>
    </source>
</evidence>
<dbReference type="Gene3D" id="1.10.287.1080">
    <property type="entry name" value="MazG-like"/>
    <property type="match status" value="1"/>
</dbReference>
<dbReference type="GO" id="GO:0005524">
    <property type="term" value="F:ATP binding"/>
    <property type="evidence" value="ECO:0007669"/>
    <property type="project" value="UniProtKB-KW"/>
</dbReference>
<dbReference type="InterPro" id="IPR021130">
    <property type="entry name" value="PRib-ATP_PPHydrolase-like"/>
</dbReference>
<dbReference type="AlphaFoldDB" id="A0A3P2A3I2"/>
<evidence type="ECO:0000256" key="1">
    <source>
        <dbReference type="ARBA" id="ARBA00001460"/>
    </source>
</evidence>
<dbReference type="FunFam" id="1.10.287.1080:FF:000002">
    <property type="entry name" value="Histidine biosynthesis bifunctional protein HisIE"/>
    <property type="match status" value="1"/>
</dbReference>
<dbReference type="STRING" id="1121352.GCA_000620925_01265"/>
<protein>
    <recommendedName>
        <fullName evidence="10">Phosphoribosyl-ATP pyrophosphatase</fullName>
        <shortName evidence="10">PRA-PH</shortName>
        <ecNumber evidence="10">3.6.1.31</ecNumber>
    </recommendedName>
</protein>
<keyword evidence="6 10" id="KW-0547">Nucleotide-binding</keyword>
<keyword evidence="7 10" id="KW-0378">Hydrolase</keyword>
<keyword evidence="8 10" id="KW-0067">ATP-binding</keyword>
<sequence length="108" mass="11897">MSSEILPALADLLEQRKHADAQSSYTAKLLQGSTDKILKKVIEEAGEVLMAAKDGDREHLIYETADLWFHSMVLLAQQGIRVESVLAELARRQGVSGLAEKAARQHAE</sequence>
<dbReference type="NCBIfam" id="TIGR03188">
    <property type="entry name" value="histidine_hisI"/>
    <property type="match status" value="1"/>
</dbReference>
<dbReference type="InterPro" id="IPR008179">
    <property type="entry name" value="HisE"/>
</dbReference>
<dbReference type="OrthoDB" id="9814738at2"/>
<keyword evidence="5 10" id="KW-0028">Amino-acid biosynthesis</keyword>
<evidence type="ECO:0000256" key="5">
    <source>
        <dbReference type="ARBA" id="ARBA00022605"/>
    </source>
</evidence>
<keyword evidence="9 10" id="KW-0368">Histidine biosynthesis</keyword>
<evidence type="ECO:0000256" key="9">
    <source>
        <dbReference type="ARBA" id="ARBA00023102"/>
    </source>
</evidence>
<dbReference type="GO" id="GO:0004636">
    <property type="term" value="F:phosphoribosyl-ATP diphosphatase activity"/>
    <property type="evidence" value="ECO:0007669"/>
    <property type="project" value="UniProtKB-UniRule"/>
</dbReference>
<name>A0A3P2A3I2_9NEIS</name>
<comment type="pathway">
    <text evidence="3 10">Amino-acid biosynthesis; L-histidine biosynthesis; L-histidine from 5-phospho-alpha-D-ribose 1-diphosphate: step 2/9.</text>
</comment>
<accession>A0A3P2A3I2</accession>
<dbReference type="UniPathway" id="UPA00031">
    <property type="reaction ID" value="UER00007"/>
</dbReference>